<dbReference type="PRINTS" id="PR00385">
    <property type="entry name" value="P450"/>
</dbReference>
<organism evidence="7 8">
    <name type="scientific">Aspergillus wentii DTO 134E9</name>
    <dbReference type="NCBI Taxonomy" id="1073089"/>
    <lineage>
        <taxon>Eukaryota</taxon>
        <taxon>Fungi</taxon>
        <taxon>Dikarya</taxon>
        <taxon>Ascomycota</taxon>
        <taxon>Pezizomycotina</taxon>
        <taxon>Eurotiomycetes</taxon>
        <taxon>Eurotiomycetidae</taxon>
        <taxon>Eurotiales</taxon>
        <taxon>Aspergillaceae</taxon>
        <taxon>Aspergillus</taxon>
        <taxon>Aspergillus subgen. Cremei</taxon>
    </lineage>
</organism>
<dbReference type="InterPro" id="IPR001128">
    <property type="entry name" value="Cyt_P450"/>
</dbReference>
<dbReference type="PANTHER" id="PTHR24305:SF223">
    <property type="entry name" value="CYTOCHROME P450-DIT2"/>
    <property type="match status" value="1"/>
</dbReference>
<evidence type="ECO:0000313" key="8">
    <source>
        <dbReference type="Proteomes" id="UP000184383"/>
    </source>
</evidence>
<evidence type="ECO:0000256" key="1">
    <source>
        <dbReference type="ARBA" id="ARBA00001971"/>
    </source>
</evidence>
<comment type="similarity">
    <text evidence="2">Belongs to the cytochrome P450 family.</text>
</comment>
<evidence type="ECO:0000313" key="7">
    <source>
        <dbReference type="EMBL" id="OJJ30943.1"/>
    </source>
</evidence>
<dbReference type="AlphaFoldDB" id="A0A1L9R7U4"/>
<dbReference type="OrthoDB" id="1470350at2759"/>
<feature type="binding site" description="axial binding residue" evidence="6">
    <location>
        <position position="441"/>
    </location>
    <ligand>
        <name>heme</name>
        <dbReference type="ChEBI" id="CHEBI:30413"/>
    </ligand>
    <ligandPart>
        <name>Fe</name>
        <dbReference type="ChEBI" id="CHEBI:18248"/>
    </ligandPart>
</feature>
<dbReference type="InterPro" id="IPR002403">
    <property type="entry name" value="Cyt_P450_E_grp-IV"/>
</dbReference>
<sequence length="498" mass="56956">MDFLPLSGWMAIATAALLWWYLRVPSTIPRDIPQIPIYAYICAIWWNMGHMEVYNRWVREPMEKHGAVAMWFTGKWCVLVAHPEYLTDLLRDGDTYPKIGINRRAPGGVLGIFSGDNIINTSNHSWGVFTSIMKPGIQKRFELEPIHEKAKRLAQRMIQAQEVTGPEHGIQAMPWMGRFGQDVASLCFFDFDLQALDEPRVPYEPVLFEIIMALFNRWYLYFPDLEKLGRFLPSRRRAFSKIQEYTDILDSIVDHTTTRNSEKQSNVVSHSLREALDSGRISYEQYCANLRITFTVGHDNVEFLLTSAMYELGRNTRMQERLRAEVLASPSLATNPDALNNLPYLTSIIYEVLRLYPPIAEMINHTPAHTAFLGGKIPVHPGTLIGWNSYGLHTNPHIWGSDAIEFRPERWGIEVKDIQANVRRQNVKGNYIPFGMHARKCLGQALALTETKLALFEMVRQTKWTVDPNYQLKISGPIITIPLGLKVIVKELDGATKA</sequence>
<dbReference type="PRINTS" id="PR00465">
    <property type="entry name" value="EP450IV"/>
</dbReference>
<evidence type="ECO:0000256" key="6">
    <source>
        <dbReference type="PIRSR" id="PIRSR602403-1"/>
    </source>
</evidence>
<dbReference type="InterPro" id="IPR050121">
    <property type="entry name" value="Cytochrome_P450_monoxygenase"/>
</dbReference>
<dbReference type="CDD" id="cd11070">
    <property type="entry name" value="CYP56-like"/>
    <property type="match status" value="1"/>
</dbReference>
<dbReference type="SUPFAM" id="SSF48264">
    <property type="entry name" value="Cytochrome P450"/>
    <property type="match status" value="1"/>
</dbReference>
<dbReference type="GO" id="GO:0016705">
    <property type="term" value="F:oxidoreductase activity, acting on paired donors, with incorporation or reduction of molecular oxygen"/>
    <property type="evidence" value="ECO:0007669"/>
    <property type="project" value="InterPro"/>
</dbReference>
<dbReference type="Proteomes" id="UP000184383">
    <property type="component" value="Unassembled WGS sequence"/>
</dbReference>
<keyword evidence="3 6" id="KW-0479">Metal-binding</keyword>
<dbReference type="PANTHER" id="PTHR24305">
    <property type="entry name" value="CYTOCHROME P450"/>
    <property type="match status" value="1"/>
</dbReference>
<dbReference type="EMBL" id="KV878216">
    <property type="protein sequence ID" value="OJJ30943.1"/>
    <property type="molecule type" value="Genomic_DNA"/>
</dbReference>
<keyword evidence="8" id="KW-1185">Reference proteome</keyword>
<evidence type="ECO:0000256" key="3">
    <source>
        <dbReference type="ARBA" id="ARBA00022723"/>
    </source>
</evidence>
<dbReference type="Gene3D" id="1.10.630.10">
    <property type="entry name" value="Cytochrome P450"/>
    <property type="match status" value="1"/>
</dbReference>
<keyword evidence="5 6" id="KW-0408">Iron</keyword>
<evidence type="ECO:0000256" key="5">
    <source>
        <dbReference type="ARBA" id="ARBA00023004"/>
    </source>
</evidence>
<proteinExistence type="inferred from homology"/>
<gene>
    <name evidence="7" type="ORF">ASPWEDRAFT_62293</name>
</gene>
<comment type="cofactor">
    <cofactor evidence="1 6">
        <name>heme</name>
        <dbReference type="ChEBI" id="CHEBI:30413"/>
    </cofactor>
</comment>
<dbReference type="GeneID" id="63754484"/>
<keyword evidence="4" id="KW-0560">Oxidoreductase</keyword>
<reference evidence="8" key="1">
    <citation type="journal article" date="2017" name="Genome Biol.">
        <title>Comparative genomics reveals high biological diversity and specific adaptations in the industrially and medically important fungal genus Aspergillus.</title>
        <authorList>
            <person name="de Vries R.P."/>
            <person name="Riley R."/>
            <person name="Wiebenga A."/>
            <person name="Aguilar-Osorio G."/>
            <person name="Amillis S."/>
            <person name="Uchima C.A."/>
            <person name="Anderluh G."/>
            <person name="Asadollahi M."/>
            <person name="Askin M."/>
            <person name="Barry K."/>
            <person name="Battaglia E."/>
            <person name="Bayram O."/>
            <person name="Benocci T."/>
            <person name="Braus-Stromeyer S.A."/>
            <person name="Caldana C."/>
            <person name="Canovas D."/>
            <person name="Cerqueira G.C."/>
            <person name="Chen F."/>
            <person name="Chen W."/>
            <person name="Choi C."/>
            <person name="Clum A."/>
            <person name="Dos Santos R.A."/>
            <person name="Damasio A.R."/>
            <person name="Diallinas G."/>
            <person name="Emri T."/>
            <person name="Fekete E."/>
            <person name="Flipphi M."/>
            <person name="Freyberg S."/>
            <person name="Gallo A."/>
            <person name="Gournas C."/>
            <person name="Habgood R."/>
            <person name="Hainaut M."/>
            <person name="Harispe M.L."/>
            <person name="Henrissat B."/>
            <person name="Hilden K.S."/>
            <person name="Hope R."/>
            <person name="Hossain A."/>
            <person name="Karabika E."/>
            <person name="Karaffa L."/>
            <person name="Karanyi Z."/>
            <person name="Krasevec N."/>
            <person name="Kuo A."/>
            <person name="Kusch H."/>
            <person name="LaButti K."/>
            <person name="Lagendijk E.L."/>
            <person name="Lapidus A."/>
            <person name="Levasseur A."/>
            <person name="Lindquist E."/>
            <person name="Lipzen A."/>
            <person name="Logrieco A.F."/>
            <person name="MacCabe A."/>
            <person name="Maekelae M.R."/>
            <person name="Malavazi I."/>
            <person name="Melin P."/>
            <person name="Meyer V."/>
            <person name="Mielnichuk N."/>
            <person name="Miskei M."/>
            <person name="Molnar A.P."/>
            <person name="Mule G."/>
            <person name="Ngan C.Y."/>
            <person name="Orejas M."/>
            <person name="Orosz E."/>
            <person name="Ouedraogo J.P."/>
            <person name="Overkamp K.M."/>
            <person name="Park H.-S."/>
            <person name="Perrone G."/>
            <person name="Piumi F."/>
            <person name="Punt P.J."/>
            <person name="Ram A.F."/>
            <person name="Ramon A."/>
            <person name="Rauscher S."/>
            <person name="Record E."/>
            <person name="Riano-Pachon D.M."/>
            <person name="Robert V."/>
            <person name="Roehrig J."/>
            <person name="Ruller R."/>
            <person name="Salamov A."/>
            <person name="Salih N.S."/>
            <person name="Samson R.A."/>
            <person name="Sandor E."/>
            <person name="Sanguinetti M."/>
            <person name="Schuetze T."/>
            <person name="Sepcic K."/>
            <person name="Shelest E."/>
            <person name="Sherlock G."/>
            <person name="Sophianopoulou V."/>
            <person name="Squina F.M."/>
            <person name="Sun H."/>
            <person name="Susca A."/>
            <person name="Todd R.B."/>
            <person name="Tsang A."/>
            <person name="Unkles S.E."/>
            <person name="van de Wiele N."/>
            <person name="van Rossen-Uffink D."/>
            <person name="Oliveira J.V."/>
            <person name="Vesth T.C."/>
            <person name="Visser J."/>
            <person name="Yu J.-H."/>
            <person name="Zhou M."/>
            <person name="Andersen M.R."/>
            <person name="Archer D.B."/>
            <person name="Baker S.E."/>
            <person name="Benoit I."/>
            <person name="Brakhage A.A."/>
            <person name="Braus G.H."/>
            <person name="Fischer R."/>
            <person name="Frisvad J.C."/>
            <person name="Goldman G.H."/>
            <person name="Houbraken J."/>
            <person name="Oakley B."/>
            <person name="Pocsi I."/>
            <person name="Scazzocchio C."/>
            <person name="Seiboth B."/>
            <person name="vanKuyk P.A."/>
            <person name="Wortman J."/>
            <person name="Dyer P.S."/>
            <person name="Grigoriev I.V."/>
        </authorList>
    </citation>
    <scope>NUCLEOTIDE SEQUENCE [LARGE SCALE GENOMIC DNA]</scope>
    <source>
        <strain evidence="8">DTO 134E9</strain>
    </source>
</reference>
<dbReference type="GO" id="GO:0005506">
    <property type="term" value="F:iron ion binding"/>
    <property type="evidence" value="ECO:0007669"/>
    <property type="project" value="InterPro"/>
</dbReference>
<name>A0A1L9R7U4_ASPWE</name>
<evidence type="ECO:0000256" key="2">
    <source>
        <dbReference type="ARBA" id="ARBA00010617"/>
    </source>
</evidence>
<dbReference type="InterPro" id="IPR036396">
    <property type="entry name" value="Cyt_P450_sf"/>
</dbReference>
<dbReference type="VEuPathDB" id="FungiDB:ASPWEDRAFT_62293"/>
<dbReference type="GO" id="GO:0004497">
    <property type="term" value="F:monooxygenase activity"/>
    <property type="evidence" value="ECO:0007669"/>
    <property type="project" value="InterPro"/>
</dbReference>
<protein>
    <recommendedName>
        <fullName evidence="9">Cytochrome P450</fullName>
    </recommendedName>
</protein>
<evidence type="ECO:0000256" key="4">
    <source>
        <dbReference type="ARBA" id="ARBA00023002"/>
    </source>
</evidence>
<dbReference type="GO" id="GO:0020037">
    <property type="term" value="F:heme binding"/>
    <property type="evidence" value="ECO:0007669"/>
    <property type="project" value="InterPro"/>
</dbReference>
<evidence type="ECO:0008006" key="9">
    <source>
        <dbReference type="Google" id="ProtNLM"/>
    </source>
</evidence>
<dbReference type="RefSeq" id="XP_040684620.1">
    <property type="nucleotide sequence ID" value="XM_040838636.1"/>
</dbReference>
<keyword evidence="6" id="KW-0349">Heme</keyword>
<dbReference type="STRING" id="1073089.A0A1L9R7U4"/>
<dbReference type="Pfam" id="PF00067">
    <property type="entry name" value="p450"/>
    <property type="match status" value="1"/>
</dbReference>
<accession>A0A1L9R7U4</accession>